<reference evidence="3" key="1">
    <citation type="submission" date="2023-08" db="EMBL/GenBank/DDBJ databases">
        <title>A de novo genome assembly of Solanum verrucosum Schlechtendal, a Mexican diploid species geographically isolated from the other diploid A-genome species in potato relatives.</title>
        <authorList>
            <person name="Hosaka K."/>
        </authorList>
    </citation>
    <scope>NUCLEOTIDE SEQUENCE</scope>
    <source>
        <tissue evidence="3">Young leaves</tissue>
    </source>
</reference>
<sequence length="164" mass="19554">WPWRHIWKAKILYKVSCFVWLLAKEVVLTQENVMKRGITLCSRCGKTAETVNHLFIQCKVTGELWNLFLRLKNISWSMPGRISEALYSWEEAGTQAKNRSNWRIVPATIWWKIWKERNLRVFENRESSMQQVKLNCIFFLRKVTCIINKEYIRSILVILTSKSC</sequence>
<feature type="non-terminal residue" evidence="3">
    <location>
        <position position="1"/>
    </location>
</feature>
<accession>A0AAF0U6P1</accession>
<organism evidence="3 4">
    <name type="scientific">Solanum verrucosum</name>
    <dbReference type="NCBI Taxonomy" id="315347"/>
    <lineage>
        <taxon>Eukaryota</taxon>
        <taxon>Viridiplantae</taxon>
        <taxon>Streptophyta</taxon>
        <taxon>Embryophyta</taxon>
        <taxon>Tracheophyta</taxon>
        <taxon>Spermatophyta</taxon>
        <taxon>Magnoliopsida</taxon>
        <taxon>eudicotyledons</taxon>
        <taxon>Gunneridae</taxon>
        <taxon>Pentapetalae</taxon>
        <taxon>asterids</taxon>
        <taxon>lamiids</taxon>
        <taxon>Solanales</taxon>
        <taxon>Solanaceae</taxon>
        <taxon>Solanoideae</taxon>
        <taxon>Solaneae</taxon>
        <taxon>Solanum</taxon>
    </lineage>
</organism>
<dbReference type="Pfam" id="PF13966">
    <property type="entry name" value="zf-RVT"/>
    <property type="match status" value="1"/>
</dbReference>
<evidence type="ECO:0000256" key="1">
    <source>
        <dbReference type="SAM" id="SignalP"/>
    </source>
</evidence>
<evidence type="ECO:0000259" key="2">
    <source>
        <dbReference type="Pfam" id="PF13966"/>
    </source>
</evidence>
<dbReference type="Proteomes" id="UP001234989">
    <property type="component" value="Chromosome 8"/>
</dbReference>
<dbReference type="EMBL" id="CP133619">
    <property type="protein sequence ID" value="WMV40243.1"/>
    <property type="molecule type" value="Genomic_DNA"/>
</dbReference>
<dbReference type="AlphaFoldDB" id="A0AAF0U6P1"/>
<feature type="signal peptide" evidence="1">
    <location>
        <begin position="1"/>
        <end position="17"/>
    </location>
</feature>
<proteinExistence type="predicted"/>
<evidence type="ECO:0000313" key="3">
    <source>
        <dbReference type="EMBL" id="WMV40243.1"/>
    </source>
</evidence>
<gene>
    <name evidence="3" type="ORF">MTR67_033628</name>
</gene>
<keyword evidence="4" id="KW-1185">Reference proteome</keyword>
<name>A0AAF0U6P1_SOLVR</name>
<dbReference type="InterPro" id="IPR026960">
    <property type="entry name" value="RVT-Znf"/>
</dbReference>
<keyword evidence="1" id="KW-0732">Signal</keyword>
<evidence type="ECO:0000313" key="4">
    <source>
        <dbReference type="Proteomes" id="UP001234989"/>
    </source>
</evidence>
<protein>
    <recommendedName>
        <fullName evidence="2">Reverse transcriptase zinc-binding domain-containing protein</fullName>
    </recommendedName>
</protein>
<feature type="chain" id="PRO_5041989984" description="Reverse transcriptase zinc-binding domain-containing protein" evidence="1">
    <location>
        <begin position="18"/>
        <end position="164"/>
    </location>
</feature>
<feature type="domain" description="Reverse transcriptase zinc-binding" evidence="2">
    <location>
        <begin position="2"/>
        <end position="65"/>
    </location>
</feature>